<dbReference type="InterPro" id="IPR004158">
    <property type="entry name" value="DUF247_pln"/>
</dbReference>
<keyword evidence="1" id="KW-0472">Membrane</keyword>
<dbReference type="Proteomes" id="UP000811609">
    <property type="component" value="Chromosome 8"/>
</dbReference>
<dbReference type="PANTHER" id="PTHR31170:SF25">
    <property type="entry name" value="BNAA09G04570D PROTEIN"/>
    <property type="match status" value="1"/>
</dbReference>
<name>A0A8T1PHA2_CARIL</name>
<dbReference type="AlphaFoldDB" id="A0A8T1PHA2"/>
<dbReference type="Proteomes" id="UP000811246">
    <property type="component" value="Chromosome 8"/>
</dbReference>
<sequence>MKLRPTVADSHDQWVIQISRALEEEGLKEDDDENVPTITIFTVPPTLKSIKPETYTPQLVALGPYHHQRPQLLEMEHFKLGSAKRMQKNFKQIKFRDLVNRIAESDYAIRACYHRFLEFDQETLAWIFAIDSSFLLDCLQTYFIETEGSLMEISSNMSSQSSGTRKKAAHRTHVLKDVIMMENQIPLFLLREVHGFFEHEDQDAVLTSMLLGVCKYLSPIKYINHQHFTEEYFTRAHLLDLLYYMIVPKLTLVADFDQQEKLEEDEEIGWFRKAMKSILIAVCFLIFAPLRILKRIFQSKVVKRLAASQLAILSRILSRAKNSTVTNILPSTENVVEKLGGTFYNHLNDESPSVDEIAIPSVTQLHKVGVKFRPVKGGLKIIIFDKSSGTFYLPIIQLDDNSDVVIRNLVAYEACIAPEVMVFTRYTEFMNGIIDTEEDVRILREAGIILNRLKSDAEVANLWNGMTKSVKVTKVQFLDKAIEDVNTYYSKSWKVRINMIIKNFILSSWPCLTFLGATVLIFLFIVETACSSYDCSKLLAAL</sequence>
<dbReference type="PANTHER" id="PTHR31170">
    <property type="entry name" value="BNAC04G53230D PROTEIN"/>
    <property type="match status" value="1"/>
</dbReference>
<evidence type="ECO:0000313" key="3">
    <source>
        <dbReference type="EMBL" id="KAG6698194.1"/>
    </source>
</evidence>
<feature type="transmembrane region" description="Helical" evidence="1">
    <location>
        <begin position="504"/>
        <end position="526"/>
    </location>
</feature>
<dbReference type="Pfam" id="PF03140">
    <property type="entry name" value="DUF247"/>
    <property type="match status" value="1"/>
</dbReference>
<keyword evidence="4" id="KW-1185">Reference proteome</keyword>
<organism evidence="2 4">
    <name type="scientific">Carya illinoinensis</name>
    <name type="common">Pecan</name>
    <dbReference type="NCBI Taxonomy" id="32201"/>
    <lineage>
        <taxon>Eukaryota</taxon>
        <taxon>Viridiplantae</taxon>
        <taxon>Streptophyta</taxon>
        <taxon>Embryophyta</taxon>
        <taxon>Tracheophyta</taxon>
        <taxon>Spermatophyta</taxon>
        <taxon>Magnoliopsida</taxon>
        <taxon>eudicotyledons</taxon>
        <taxon>Gunneridae</taxon>
        <taxon>Pentapetalae</taxon>
        <taxon>rosids</taxon>
        <taxon>fabids</taxon>
        <taxon>Fagales</taxon>
        <taxon>Juglandaceae</taxon>
        <taxon>Carya</taxon>
    </lineage>
</organism>
<reference evidence="3" key="2">
    <citation type="submission" date="2021-01" db="EMBL/GenBank/DDBJ databases">
        <authorList>
            <person name="Lovell J.T."/>
            <person name="Bentley N."/>
            <person name="Bhattarai G."/>
            <person name="Jenkins J.W."/>
            <person name="Sreedasyam A."/>
            <person name="Alarcon Y."/>
            <person name="Bock C."/>
            <person name="Boston L."/>
            <person name="Carlson J."/>
            <person name="Cervantes K."/>
            <person name="Clermont K."/>
            <person name="Krom N."/>
            <person name="Kubenka K."/>
            <person name="Mamidi S."/>
            <person name="Mattison C."/>
            <person name="Monteros M."/>
            <person name="Pisani C."/>
            <person name="Plott C."/>
            <person name="Rajasekar S."/>
            <person name="Rhein H.S."/>
            <person name="Rohla C."/>
            <person name="Song M."/>
            <person name="Hilaire R.S."/>
            <person name="Shu S."/>
            <person name="Wells L."/>
            <person name="Wang X."/>
            <person name="Webber J."/>
            <person name="Heerema R.J."/>
            <person name="Klein P."/>
            <person name="Conner P."/>
            <person name="Grauke L."/>
            <person name="Grimwood J."/>
            <person name="Schmutz J."/>
            <person name="Randall J.J."/>
        </authorList>
    </citation>
    <scope>NUCLEOTIDE SEQUENCE</scope>
    <source>
        <tissue evidence="3">Leaf</tissue>
    </source>
</reference>
<keyword evidence="1" id="KW-1133">Transmembrane helix</keyword>
<protein>
    <submittedName>
        <fullName evidence="2">Uncharacterized protein</fullName>
    </submittedName>
</protein>
<proteinExistence type="predicted"/>
<reference evidence="2" key="1">
    <citation type="submission" date="2020-12" db="EMBL/GenBank/DDBJ databases">
        <title>WGS assembly of Carya illinoinensis cv. Pawnee.</title>
        <authorList>
            <person name="Platts A."/>
            <person name="Shu S."/>
            <person name="Wright S."/>
            <person name="Barry K."/>
            <person name="Edger P."/>
            <person name="Pires J.C."/>
            <person name="Schmutz J."/>
        </authorList>
    </citation>
    <scope>NUCLEOTIDE SEQUENCE</scope>
    <source>
        <tissue evidence="2">Leaf</tissue>
    </source>
</reference>
<accession>A0A8T1PHA2</accession>
<comment type="caution">
    <text evidence="2">The sequence shown here is derived from an EMBL/GenBank/DDBJ whole genome shotgun (WGS) entry which is preliminary data.</text>
</comment>
<evidence type="ECO:0000313" key="4">
    <source>
        <dbReference type="Proteomes" id="UP000811609"/>
    </source>
</evidence>
<evidence type="ECO:0000313" key="2">
    <source>
        <dbReference type="EMBL" id="KAG6643759.1"/>
    </source>
</evidence>
<keyword evidence="1" id="KW-0812">Transmembrane</keyword>
<dbReference type="EMBL" id="CM031832">
    <property type="protein sequence ID" value="KAG6698194.1"/>
    <property type="molecule type" value="Genomic_DNA"/>
</dbReference>
<dbReference type="EMBL" id="CM031816">
    <property type="protein sequence ID" value="KAG6643759.1"/>
    <property type="molecule type" value="Genomic_DNA"/>
</dbReference>
<gene>
    <name evidence="2" type="ORF">CIPAW_08G008800</name>
    <name evidence="3" type="ORF">I3842_08G008700</name>
</gene>
<feature type="transmembrane region" description="Helical" evidence="1">
    <location>
        <begin position="274"/>
        <end position="293"/>
    </location>
</feature>
<evidence type="ECO:0000256" key="1">
    <source>
        <dbReference type="SAM" id="Phobius"/>
    </source>
</evidence>